<dbReference type="CDD" id="cd02642">
    <property type="entry name" value="R3H_encore_like"/>
    <property type="match status" value="1"/>
</dbReference>
<organism evidence="4 5">
    <name type="scientific">Caenorhabditis bovis</name>
    <dbReference type="NCBI Taxonomy" id="2654633"/>
    <lineage>
        <taxon>Eukaryota</taxon>
        <taxon>Metazoa</taxon>
        <taxon>Ecdysozoa</taxon>
        <taxon>Nematoda</taxon>
        <taxon>Chromadorea</taxon>
        <taxon>Rhabditida</taxon>
        <taxon>Rhabditina</taxon>
        <taxon>Rhabditomorpha</taxon>
        <taxon>Rhabditoidea</taxon>
        <taxon>Rhabditidae</taxon>
        <taxon>Peloderinae</taxon>
        <taxon>Caenorhabditis</taxon>
    </lineage>
</organism>
<gene>
    <name evidence="4" type="ORF">CBOVIS_LOCUS5746</name>
</gene>
<dbReference type="Pfam" id="PF01424">
    <property type="entry name" value="R3H"/>
    <property type="match status" value="1"/>
</dbReference>
<dbReference type="OrthoDB" id="278430at2759"/>
<dbReference type="InterPro" id="IPR001374">
    <property type="entry name" value="R3H_dom"/>
</dbReference>
<evidence type="ECO:0000259" key="3">
    <source>
        <dbReference type="PROSITE" id="PS51061"/>
    </source>
</evidence>
<dbReference type="PANTHER" id="PTHR15672">
    <property type="entry name" value="CAMP-REGULATED PHOSPHOPROTEIN 21 RELATED R3H DOMAIN CONTAINING PROTEIN"/>
    <property type="match status" value="1"/>
</dbReference>
<feature type="compositionally biased region" description="Basic and acidic residues" evidence="2">
    <location>
        <begin position="86"/>
        <end position="107"/>
    </location>
</feature>
<dbReference type="GO" id="GO:0003676">
    <property type="term" value="F:nucleic acid binding"/>
    <property type="evidence" value="ECO:0007669"/>
    <property type="project" value="UniProtKB-UniRule"/>
</dbReference>
<feature type="region of interest" description="Disordered" evidence="2">
    <location>
        <begin position="81"/>
        <end position="134"/>
    </location>
</feature>
<evidence type="ECO:0000313" key="5">
    <source>
        <dbReference type="Proteomes" id="UP000494206"/>
    </source>
</evidence>
<dbReference type="SUPFAM" id="SSF82708">
    <property type="entry name" value="R3H domain"/>
    <property type="match status" value="1"/>
</dbReference>
<evidence type="ECO:0000256" key="2">
    <source>
        <dbReference type="SAM" id="MobiDB-lite"/>
    </source>
</evidence>
<dbReference type="Gene3D" id="3.30.1370.50">
    <property type="entry name" value="R3H-like domain"/>
    <property type="match status" value="1"/>
</dbReference>
<dbReference type="InterPro" id="IPR036867">
    <property type="entry name" value="R3H_dom_sf"/>
</dbReference>
<comment type="caution">
    <text evidence="4">The sequence shown here is derived from an EMBL/GenBank/DDBJ whole genome shotgun (WGS) entry which is preliminary data.</text>
</comment>
<evidence type="ECO:0000256" key="1">
    <source>
        <dbReference type="ARBA" id="ARBA00022553"/>
    </source>
</evidence>
<dbReference type="SMART" id="SM00393">
    <property type="entry name" value="R3H"/>
    <property type="match status" value="1"/>
</dbReference>
<evidence type="ECO:0000313" key="4">
    <source>
        <dbReference type="EMBL" id="CAB3403243.1"/>
    </source>
</evidence>
<proteinExistence type="predicted"/>
<feature type="domain" description="R3H" evidence="3">
    <location>
        <begin position="156"/>
        <end position="219"/>
    </location>
</feature>
<accession>A0A8S1EPG8</accession>
<keyword evidence="1" id="KW-0597">Phosphoprotein</keyword>
<sequence length="542" mass="61169">MSWESSPSLECGQRRRSTTVIMTSSNVSSPTAAVVSDAIRRTGSMRRRLSKQNATIEEPSLLNATKEEEEVNVPSITEMPEEAIEESSRAQRLQREDAVVGDDDTKLRPPASLMKQSWSNSKSLSRESSGTEFSDRSGINLREFISHTLHKSEEDRRVLLEFEKELVQLIEDPNVQSKKFVPVNSYHRMLLHRCAAYYGLDHNVTNSGTEVVVNKSEKTLIPEEAFKDFILHDNYREQFPGRCHRNQRVMQDPEFGGSQTSLDHDLLMMRHTQSFEAMAINQAIPPNRPVYRPMRQYSLQTQPLPQPAPQQQHQQLMSPQMAWTQQRSFEHQGFPNQFAPRFQPSLKKAESFGGMARAVSYGSRLDGPTICPTPPSVMVQPAMAVASPPILVQESVPQPYYEQQQQPQPTYVYVSNQPIMYATPVYTEMPYQQVPMAAAPQQPVIYQQEYVPQQTQYYAPPAVVDNFPVIEQFQPPQLTVPEKTETPQGYTSTHQAEVANSFIKGSIDAGYGSMNQEADSSRESEGASQPEDGAQPVVEVKQ</sequence>
<name>A0A8S1EPG8_9PELO</name>
<protein>
    <recommendedName>
        <fullName evidence="3">R3H domain-containing protein</fullName>
    </recommendedName>
</protein>
<reference evidence="4 5" key="1">
    <citation type="submission" date="2020-04" db="EMBL/GenBank/DDBJ databases">
        <authorList>
            <person name="Laetsch R D."/>
            <person name="Stevens L."/>
            <person name="Kumar S."/>
            <person name="Blaxter L. M."/>
        </authorList>
    </citation>
    <scope>NUCLEOTIDE SEQUENCE [LARGE SCALE GENOMIC DNA]</scope>
</reference>
<dbReference type="InterPro" id="IPR051937">
    <property type="entry name" value="R3H_domain_containing"/>
</dbReference>
<dbReference type="EMBL" id="CADEPM010000003">
    <property type="protein sequence ID" value="CAB3403243.1"/>
    <property type="molecule type" value="Genomic_DNA"/>
</dbReference>
<dbReference type="AlphaFoldDB" id="A0A8S1EPG8"/>
<feature type="compositionally biased region" description="Polar residues" evidence="2">
    <location>
        <begin position="114"/>
        <end position="132"/>
    </location>
</feature>
<keyword evidence="5" id="KW-1185">Reference proteome</keyword>
<dbReference type="Proteomes" id="UP000494206">
    <property type="component" value="Unassembled WGS sequence"/>
</dbReference>
<dbReference type="PANTHER" id="PTHR15672:SF8">
    <property type="entry name" value="PROTEIN ENCORE"/>
    <property type="match status" value="1"/>
</dbReference>
<dbReference type="PROSITE" id="PS51061">
    <property type="entry name" value="R3H"/>
    <property type="match status" value="1"/>
</dbReference>
<feature type="region of interest" description="Disordered" evidence="2">
    <location>
        <begin position="508"/>
        <end position="542"/>
    </location>
</feature>